<proteinExistence type="predicted"/>
<accession>V4NPI1</accession>
<protein>
    <submittedName>
        <fullName evidence="1">Uncharacterized protein</fullName>
    </submittedName>
</protein>
<evidence type="ECO:0000313" key="2">
    <source>
        <dbReference type="Proteomes" id="UP000030689"/>
    </source>
</evidence>
<reference evidence="1 2" key="1">
    <citation type="journal article" date="2013" name="Front. Plant Sci.">
        <title>The Reference Genome of the Halophytic Plant Eutrema salsugineum.</title>
        <authorList>
            <person name="Yang R."/>
            <person name="Jarvis D.E."/>
            <person name="Chen H."/>
            <person name="Beilstein M.A."/>
            <person name="Grimwood J."/>
            <person name="Jenkins J."/>
            <person name="Shu S."/>
            <person name="Prochnik S."/>
            <person name="Xin M."/>
            <person name="Ma C."/>
            <person name="Schmutz J."/>
            <person name="Wing R.A."/>
            <person name="Mitchell-Olds T."/>
            <person name="Schumaker K.S."/>
            <person name="Wang X."/>
        </authorList>
    </citation>
    <scope>NUCLEOTIDE SEQUENCE [LARGE SCALE GENOMIC DNA]</scope>
</reference>
<dbReference type="Gramene" id="ESQ48456">
    <property type="protein sequence ID" value="ESQ48456"/>
    <property type="gene ID" value="EUTSA_v10021886mg"/>
</dbReference>
<dbReference type="Proteomes" id="UP000030689">
    <property type="component" value="Unassembled WGS sequence"/>
</dbReference>
<name>V4NPI1_EUTSA</name>
<organism evidence="1 2">
    <name type="scientific">Eutrema salsugineum</name>
    <name type="common">Saltwater cress</name>
    <name type="synonym">Sisymbrium salsugineum</name>
    <dbReference type="NCBI Taxonomy" id="72664"/>
    <lineage>
        <taxon>Eukaryota</taxon>
        <taxon>Viridiplantae</taxon>
        <taxon>Streptophyta</taxon>
        <taxon>Embryophyta</taxon>
        <taxon>Tracheophyta</taxon>
        <taxon>Spermatophyta</taxon>
        <taxon>Magnoliopsida</taxon>
        <taxon>eudicotyledons</taxon>
        <taxon>Gunneridae</taxon>
        <taxon>Pentapetalae</taxon>
        <taxon>rosids</taxon>
        <taxon>malvids</taxon>
        <taxon>Brassicales</taxon>
        <taxon>Brassicaceae</taxon>
        <taxon>Eutremeae</taxon>
        <taxon>Eutrema</taxon>
    </lineage>
</organism>
<dbReference type="KEGG" id="eus:EUTSA_v10021886mg"/>
<dbReference type="EMBL" id="KI517408">
    <property type="protein sequence ID" value="ESQ48456.1"/>
    <property type="molecule type" value="Genomic_DNA"/>
</dbReference>
<dbReference type="AlphaFoldDB" id="V4NPI1"/>
<evidence type="ECO:0000313" key="1">
    <source>
        <dbReference type="EMBL" id="ESQ48456.1"/>
    </source>
</evidence>
<keyword evidence="2" id="KW-1185">Reference proteome</keyword>
<gene>
    <name evidence="1" type="ORF">EUTSA_v10021886mg</name>
</gene>
<sequence>MNQTSHSITWIPKVKCCSQVSTRSRNTSLSSFYPIVTKTAEEQHYRAYQQSLIHYSIQPDARIFKKQTFG</sequence>